<dbReference type="Pfam" id="PF09829">
    <property type="entry name" value="DUF2057"/>
    <property type="match status" value="1"/>
</dbReference>
<dbReference type="HAMAP" id="MF_00789">
    <property type="entry name" value="UPF0319"/>
    <property type="match status" value="1"/>
</dbReference>
<sequence length="221" mass="24083" precursor="true">MKFRLAAITAATLLASTASFAGVVTSSSNIDFLAINGQKASKSLLKETRSFNINDTNTHQVVVRVGEIVRSGSDRTLFESDPIVVTFQGSNEDIQISAERLSNERDVENFKANPKITVKTASGVEIPTKQEYLKQEGFLPNVNLVENLSDYNSSGAPAAVASFATATMPATVATVGSNGKVQKGKVTVQGENAAEQMLQYWYQQADKETQQRFLNWVKKQK</sequence>
<organism evidence="4 5">
    <name type="scientific">Alitibacter langaaensis DSM 22999</name>
    <dbReference type="NCBI Taxonomy" id="1122935"/>
    <lineage>
        <taxon>Bacteria</taxon>
        <taxon>Pseudomonadati</taxon>
        <taxon>Pseudomonadota</taxon>
        <taxon>Gammaproteobacteria</taxon>
        <taxon>Pasteurellales</taxon>
        <taxon>Pasteurellaceae</taxon>
        <taxon>Alitibacter</taxon>
    </lineage>
</organism>
<name>A0A2U0T8E8_9PAST</name>
<dbReference type="OrthoDB" id="6428208at2"/>
<dbReference type="PANTHER" id="PTHR38108">
    <property type="entry name" value="UPF0319 PROTEIN YCCT"/>
    <property type="match status" value="1"/>
</dbReference>
<reference evidence="4 5" key="1">
    <citation type="submission" date="2018-05" db="EMBL/GenBank/DDBJ databases">
        <title>Genomic Encyclopedia of Type Strains, Phase IV (KMG-IV): sequencing the most valuable type-strain genomes for metagenomic binning, comparative biology and taxonomic classification.</title>
        <authorList>
            <person name="Goeker M."/>
        </authorList>
    </citation>
    <scope>NUCLEOTIDE SEQUENCE [LARGE SCALE GENOMIC DNA]</scope>
    <source>
        <strain evidence="4 5">DSM 22999</strain>
    </source>
</reference>
<dbReference type="AlphaFoldDB" id="A0A2U0T8E8"/>
<dbReference type="PANTHER" id="PTHR38108:SF1">
    <property type="entry name" value="UPF0319 PROTEIN YCCT"/>
    <property type="match status" value="1"/>
</dbReference>
<keyword evidence="5" id="KW-1185">Reference proteome</keyword>
<keyword evidence="2 3" id="KW-0732">Signal</keyword>
<accession>A0A2U0T8E8</accession>
<proteinExistence type="inferred from homology"/>
<dbReference type="RefSeq" id="WP_116631594.1">
    <property type="nucleotide sequence ID" value="NZ_QENU01000004.1"/>
</dbReference>
<dbReference type="EMBL" id="QENU01000004">
    <property type="protein sequence ID" value="PVX39881.1"/>
    <property type="molecule type" value="Genomic_DNA"/>
</dbReference>
<evidence type="ECO:0000256" key="2">
    <source>
        <dbReference type="ARBA" id="ARBA00022729"/>
    </source>
</evidence>
<protein>
    <recommendedName>
        <fullName evidence="3">UPF0319 protein C8D76_10484</fullName>
    </recommendedName>
</protein>
<evidence type="ECO:0000313" key="5">
    <source>
        <dbReference type="Proteomes" id="UP000245909"/>
    </source>
</evidence>
<gene>
    <name evidence="4" type="ORF">C8D76_10484</name>
</gene>
<comment type="caution">
    <text evidence="4">The sequence shown here is derived from an EMBL/GenBank/DDBJ whole genome shotgun (WGS) entry which is preliminary data.</text>
</comment>
<dbReference type="InterPro" id="IPR018635">
    <property type="entry name" value="UPF0319"/>
</dbReference>
<feature type="signal peptide" evidence="3">
    <location>
        <begin position="1"/>
        <end position="21"/>
    </location>
</feature>
<feature type="chain" id="PRO_5015792158" description="UPF0319 protein C8D76_10484" evidence="3">
    <location>
        <begin position="22"/>
        <end position="221"/>
    </location>
</feature>
<comment type="similarity">
    <text evidence="1 3">Belongs to the UPF0319 family.</text>
</comment>
<evidence type="ECO:0000313" key="4">
    <source>
        <dbReference type="EMBL" id="PVX39881.1"/>
    </source>
</evidence>
<dbReference type="Proteomes" id="UP000245909">
    <property type="component" value="Unassembled WGS sequence"/>
</dbReference>
<evidence type="ECO:0000256" key="3">
    <source>
        <dbReference type="HAMAP-Rule" id="MF_00789"/>
    </source>
</evidence>
<evidence type="ECO:0000256" key="1">
    <source>
        <dbReference type="ARBA" id="ARBA00008490"/>
    </source>
</evidence>
<dbReference type="NCBIfam" id="NF002516">
    <property type="entry name" value="PRK01904.1"/>
    <property type="match status" value="1"/>
</dbReference>